<dbReference type="PROSITE" id="PS51257">
    <property type="entry name" value="PROKAR_LIPOPROTEIN"/>
    <property type="match status" value="1"/>
</dbReference>
<sequence>MFKNTIIIAVLVFLSGCAFMSPEKSLNKTLEAVNNSEQNITRRLEGLDANLSKQTNYIDGLESKMVQLSRDVALLKKSHVDGASVKTLTNMKPNPKASSNVVVADLEPQARTGMVTLGSLEKVYIDVVKSAFVARVDTGATTSSINAIDIQKFERDGKKWVKFHVSDEETAPENRKWVEAPIARHVKIRQSSADELERRSVVELWVKIGRIHEKAQFTLTDRTQMDYPILLGREFIQDVALVDVSRDFIESKAPKKP</sequence>
<dbReference type="HOGENOM" id="CLU_070079_0_0_6"/>
<dbReference type="PATRIC" id="fig|698738.3.peg.1550"/>
<dbReference type="OrthoDB" id="8546610at2"/>
<dbReference type="AlphaFoldDB" id="R4YLL2"/>
<dbReference type="PANTHER" id="PTHR38037:SF2">
    <property type="entry name" value="ATP-DEPENDENT ZINC PROTEASE DOMAIN-CONTAINING PROTEIN-RELATED"/>
    <property type="match status" value="1"/>
</dbReference>
<evidence type="ECO:0000313" key="2">
    <source>
        <dbReference type="EMBL" id="CCK75676.1"/>
    </source>
</evidence>
<dbReference type="InterPro" id="IPR021109">
    <property type="entry name" value="Peptidase_aspartic_dom_sf"/>
</dbReference>
<name>R4YLL2_OLEAN</name>
<keyword evidence="3" id="KW-1185">Reference proteome</keyword>
<feature type="domain" description="Retropepsin-like aspartic endopeptidase" evidence="1">
    <location>
        <begin position="117"/>
        <end position="252"/>
    </location>
</feature>
<dbReference type="EMBL" id="FO203512">
    <property type="protein sequence ID" value="CCK75676.1"/>
    <property type="molecule type" value="Genomic_DNA"/>
</dbReference>
<evidence type="ECO:0000259" key="1">
    <source>
        <dbReference type="Pfam" id="PF05618"/>
    </source>
</evidence>
<organism evidence="2 3">
    <name type="scientific">Oleispira antarctica RB-8</name>
    <dbReference type="NCBI Taxonomy" id="698738"/>
    <lineage>
        <taxon>Bacteria</taxon>
        <taxon>Pseudomonadati</taxon>
        <taxon>Pseudomonadota</taxon>
        <taxon>Gammaproteobacteria</taxon>
        <taxon>Oceanospirillales</taxon>
        <taxon>Oceanospirillaceae</taxon>
        <taxon>Oleispira</taxon>
    </lineage>
</organism>
<dbReference type="PANTHER" id="PTHR38037">
    <property type="entry name" value="ZN_PROTEASE DOMAIN-CONTAINING PROTEIN"/>
    <property type="match status" value="1"/>
</dbReference>
<dbReference type="Gene3D" id="2.40.70.10">
    <property type="entry name" value="Acid Proteases"/>
    <property type="match status" value="1"/>
</dbReference>
<dbReference type="STRING" id="698738.OLEAN_C15000"/>
<dbReference type="SUPFAM" id="SSF50630">
    <property type="entry name" value="Acid proteases"/>
    <property type="match status" value="1"/>
</dbReference>
<dbReference type="Pfam" id="PF05618">
    <property type="entry name" value="Zn_protease"/>
    <property type="match status" value="1"/>
</dbReference>
<dbReference type="KEGG" id="oai:OLEAN_C15000"/>
<accession>R4YLL2</accession>
<reference evidence="2 3" key="1">
    <citation type="journal article" date="2013" name="Nat. Commun.">
        <title>Genome sequence and functional genomic analysis of the oil-degrading bacterium Oleispira antarctica.</title>
        <authorList>
            <person name="Kube M."/>
            <person name="Chernikova T.N."/>
            <person name="Al-Ramahi Y."/>
            <person name="Beloqui A."/>
            <person name="Lopez-Cortez N."/>
            <person name="Guazzaroni M.E."/>
            <person name="Heipieper H.J."/>
            <person name="Klages S."/>
            <person name="Kotsyurbenko O.R."/>
            <person name="Langer I."/>
            <person name="Nechitaylo T.Y."/>
            <person name="Lunsdorf H."/>
            <person name="Fernandez M."/>
            <person name="Juarez S."/>
            <person name="Ciordia S."/>
            <person name="Singer A."/>
            <person name="Kagan O."/>
            <person name="Egorova O."/>
            <person name="Petit P.A."/>
            <person name="Stogios P."/>
            <person name="Kim Y."/>
            <person name="Tchigvintsev A."/>
            <person name="Flick R."/>
            <person name="Denaro R."/>
            <person name="Genovese M."/>
            <person name="Albar J.P."/>
            <person name="Reva O.N."/>
            <person name="Martinez-Gomariz M."/>
            <person name="Tran H."/>
            <person name="Ferrer M."/>
            <person name="Savchenko A."/>
            <person name="Yakunin A.F."/>
            <person name="Yakimov M.M."/>
            <person name="Golyshina O.V."/>
            <person name="Reinhardt R."/>
            <person name="Golyshin P.N."/>
        </authorList>
    </citation>
    <scope>NUCLEOTIDE SEQUENCE [LARGE SCALE GENOMIC DNA]</scope>
</reference>
<proteinExistence type="predicted"/>
<gene>
    <name evidence="2" type="ORF">OLEAN_C15000</name>
</gene>
<dbReference type="InterPro" id="IPR008503">
    <property type="entry name" value="Asp_endopeptidase"/>
</dbReference>
<evidence type="ECO:0000313" key="3">
    <source>
        <dbReference type="Proteomes" id="UP000032749"/>
    </source>
</evidence>
<dbReference type="Proteomes" id="UP000032749">
    <property type="component" value="Chromosome"/>
</dbReference>
<protein>
    <recommendedName>
        <fullName evidence="1">Retropepsin-like aspartic endopeptidase domain-containing protein</fullName>
    </recommendedName>
</protein>